<dbReference type="InterPro" id="IPR011992">
    <property type="entry name" value="EF-hand-dom_pair"/>
</dbReference>
<feature type="domain" description="EF-hand" evidence="5">
    <location>
        <begin position="243"/>
        <end position="278"/>
    </location>
</feature>
<feature type="domain" description="EF-hand" evidence="5">
    <location>
        <begin position="339"/>
        <end position="374"/>
    </location>
</feature>
<keyword evidence="1" id="KW-0479">Metal-binding</keyword>
<dbReference type="GO" id="GO:0005509">
    <property type="term" value="F:calcium ion binding"/>
    <property type="evidence" value="ECO:0007669"/>
    <property type="project" value="InterPro"/>
</dbReference>
<proteinExistence type="predicted"/>
<gene>
    <name evidence="6" type="ORF">BSTOLATCC_MIC20998</name>
</gene>
<evidence type="ECO:0000256" key="4">
    <source>
        <dbReference type="SAM" id="MobiDB-lite"/>
    </source>
</evidence>
<protein>
    <recommendedName>
        <fullName evidence="5">EF-hand domain-containing protein</fullName>
    </recommendedName>
</protein>
<sequence length="1573" mass="181139">MDKEPKQKPPKPENPDKQDSTPKNNESRVAEIKEIRPKAEENKEENKIQRNGPPQVRKEQDLITKENESKSDNDQKMLEAEVIALREKVKQLEKENSALLSFKNELFQCQAQLKATELQLRDTEIEFAEKSVKIHLEFDKEVHNRFLKNLKKWCDASLNIQKIWKGYKQRKIFYQMIMNEVKKSKTFEKSQVSDEQIIKQVVSAISERKLTLEQCFRAADINGDGVVTCEEFSKFLSKLDIGLNKSQLTRFILILDEDCNGTIEANEFYEALSAFKVETEKQRKSNKTYEQETLMRFINAMNSKNIEPSELFNLCDTDNSGKISLEELEKLIRSMNIGFKIKDFHALVTFLDTDKSGELSREEFLKHVGKAVQYFHIEKNIATSAIPEKGGPNTRRSEWVKATVDKMESQGLGIPEAFDLIETTRNGKITLSTFARNLARLYPHMEQSDLLKLIGYMDIDQDNMIDLIEMQDFLTIYSNSDKFSIRQTLGSIAKTISKQGDFSSFCSGNRIPSVIDISTFINFSKKFFSLSEDNSIQLFNYLDSERRGGISLKQLIAALKPYENKNKEDSLILETPRPLSPRSAAQSSVDEFLNALHKFGLKPINLFRIADKNNQGEISLADFQNTIVRFAGHIDPNLTREALKLFNKNKITIKDVEAIFLQAAKKEPNKIDQNGLSVEEVYWLRKLENGISKLKVAPETVFYYADANRDGKIDLQELRAAIKKCLPGSLLTYTDICYISQAMDINKNGTIELPEFIKRLKDGKESSHSDAFLEEYGKTKANRNDEEINLLPPIPRTPGISIKPKRSLLPPIPLRNLLQNEILINKFQKLIIQCPSSFPIHQYFENFGLFPQNLINLARLAKIGFAHDLNEMDCREILKVLDTSNQGSVYAYTLFTVLDSFRYNISNLPIPQNPEADKSIIFVLEKAAETFNENRPLYRQLPDLSSPILDWGLLTFLNVEYHELELVKPFFPAKCYMYHLAAVLQSYQYSISLCGEQVMLCAFNINNIRQQAPIYFAPYNLSVSDYLNKDELINRIIIALKLNGVESDTLYRVVYGTDNENQPVYQFFTYFDMFLSMFPEPGILLPFPRIPISQREDLDIRIKSFYKRVSDIMTQPLAVFGINLISQLTEDELGNLFERHLNLRKQEASTYLSLLKFNKNTKIAIYHLITVLDTYRNSSLLAVYVPKQEINEINKYVSKNISALGWLVSKNLTMDSTITLQDFSGLFPLFHKPMLVNIFDFLNPYGRSFIHAHQIMALIDLAHFARGELGSFPFNNNQQAPKDVKNILKTVAKSLDEHNKNAYHYYVENNIDSEEVLDLSGFIRTFSSDFTPPEATALFRALEVPTCTGIKIYHFFACLETYCKNTGLKINQTESLTTFALKIPENVKTADFFSDMNIHDLFDTQRFARYMYVKLGLSLETAEKLFREIDKRDNKRIFGFQIWTRVDLYRSCIENGRIIKEIPALPYVWESNTSEQVQLLLKSIAQKLDVNEIGTCENYLNSRINVLGEYGIGDFISINGDLNEQQSAEIFKALDIKKQAKITFYHFLDTIESYRARQRQNNVETRFNGNKRK</sequence>
<accession>A0AAU9IYF5</accession>
<feature type="domain" description="EF-hand" evidence="5">
    <location>
        <begin position="699"/>
        <end position="728"/>
    </location>
</feature>
<feature type="domain" description="EF-hand" evidence="5">
    <location>
        <begin position="303"/>
        <end position="338"/>
    </location>
</feature>
<dbReference type="InterPro" id="IPR002048">
    <property type="entry name" value="EF_hand_dom"/>
</dbReference>
<evidence type="ECO:0000256" key="2">
    <source>
        <dbReference type="ARBA" id="ARBA00022737"/>
    </source>
</evidence>
<dbReference type="SUPFAM" id="SSF47473">
    <property type="entry name" value="EF-hand"/>
    <property type="match status" value="3"/>
</dbReference>
<dbReference type="Proteomes" id="UP001162131">
    <property type="component" value="Unassembled WGS sequence"/>
</dbReference>
<dbReference type="PANTHER" id="PTHR34524:SF6">
    <property type="entry name" value="CALCYPHOSINE LIKE"/>
    <property type="match status" value="1"/>
</dbReference>
<feature type="compositionally biased region" description="Basic and acidic residues" evidence="4">
    <location>
        <begin position="1"/>
        <end position="48"/>
    </location>
</feature>
<organism evidence="6 7">
    <name type="scientific">Blepharisma stoltei</name>
    <dbReference type="NCBI Taxonomy" id="1481888"/>
    <lineage>
        <taxon>Eukaryota</taxon>
        <taxon>Sar</taxon>
        <taxon>Alveolata</taxon>
        <taxon>Ciliophora</taxon>
        <taxon>Postciliodesmatophora</taxon>
        <taxon>Heterotrichea</taxon>
        <taxon>Heterotrichida</taxon>
        <taxon>Blepharismidae</taxon>
        <taxon>Blepharisma</taxon>
    </lineage>
</organism>
<feature type="domain" description="EF-hand" evidence="5">
    <location>
        <begin position="207"/>
        <end position="242"/>
    </location>
</feature>
<evidence type="ECO:0000259" key="5">
    <source>
        <dbReference type="PROSITE" id="PS50222"/>
    </source>
</evidence>
<feature type="domain" description="EF-hand" evidence="5">
    <location>
        <begin position="445"/>
        <end position="480"/>
    </location>
</feature>
<reference evidence="6" key="1">
    <citation type="submission" date="2021-09" db="EMBL/GenBank/DDBJ databases">
        <authorList>
            <consortium name="AG Swart"/>
            <person name="Singh M."/>
            <person name="Singh A."/>
            <person name="Seah K."/>
            <person name="Emmerich C."/>
        </authorList>
    </citation>
    <scope>NUCLEOTIDE SEQUENCE</scope>
    <source>
        <strain evidence="6">ATCC30299</strain>
    </source>
</reference>
<evidence type="ECO:0000256" key="1">
    <source>
        <dbReference type="ARBA" id="ARBA00022723"/>
    </source>
</evidence>
<keyword evidence="7" id="KW-1185">Reference proteome</keyword>
<keyword evidence="3" id="KW-0106">Calcium</keyword>
<dbReference type="CDD" id="cd00051">
    <property type="entry name" value="EFh"/>
    <property type="match status" value="2"/>
</dbReference>
<dbReference type="InterPro" id="IPR018247">
    <property type="entry name" value="EF_Hand_1_Ca_BS"/>
</dbReference>
<dbReference type="PROSITE" id="PS50096">
    <property type="entry name" value="IQ"/>
    <property type="match status" value="1"/>
</dbReference>
<dbReference type="SMART" id="SM00054">
    <property type="entry name" value="EFh"/>
    <property type="match status" value="9"/>
</dbReference>
<dbReference type="Gene3D" id="1.10.238.10">
    <property type="entry name" value="EF-hand"/>
    <property type="match status" value="5"/>
</dbReference>
<feature type="domain" description="EF-hand" evidence="5">
    <location>
        <begin position="605"/>
        <end position="633"/>
    </location>
</feature>
<evidence type="ECO:0000313" key="6">
    <source>
        <dbReference type="EMBL" id="CAG9318525.1"/>
    </source>
</evidence>
<dbReference type="Pfam" id="PF13499">
    <property type="entry name" value="EF-hand_7"/>
    <property type="match status" value="3"/>
</dbReference>
<keyword evidence="2" id="KW-0677">Repeat</keyword>
<comment type="caution">
    <text evidence="6">The sequence shown here is derived from an EMBL/GenBank/DDBJ whole genome shotgun (WGS) entry which is preliminary data.</text>
</comment>
<dbReference type="PANTHER" id="PTHR34524">
    <property type="entry name" value="CALCYPHOSIN"/>
    <property type="match status" value="1"/>
</dbReference>
<evidence type="ECO:0000256" key="3">
    <source>
        <dbReference type="ARBA" id="ARBA00022837"/>
    </source>
</evidence>
<feature type="compositionally biased region" description="Basic and acidic residues" evidence="4">
    <location>
        <begin position="56"/>
        <end position="75"/>
    </location>
</feature>
<dbReference type="PROSITE" id="PS50222">
    <property type="entry name" value="EF_HAND_2"/>
    <property type="match status" value="7"/>
</dbReference>
<dbReference type="InterPro" id="IPR051581">
    <property type="entry name" value="Ca-bind"/>
</dbReference>
<dbReference type="EMBL" id="CAJZBQ010000020">
    <property type="protein sequence ID" value="CAG9318525.1"/>
    <property type="molecule type" value="Genomic_DNA"/>
</dbReference>
<name>A0AAU9IYF5_9CILI</name>
<dbReference type="PROSITE" id="PS00018">
    <property type="entry name" value="EF_HAND_1"/>
    <property type="match status" value="7"/>
</dbReference>
<evidence type="ECO:0000313" key="7">
    <source>
        <dbReference type="Proteomes" id="UP001162131"/>
    </source>
</evidence>
<feature type="region of interest" description="Disordered" evidence="4">
    <location>
        <begin position="1"/>
        <end position="75"/>
    </location>
</feature>